<feature type="non-terminal residue" evidence="1">
    <location>
        <position position="1"/>
    </location>
</feature>
<sequence>STKFLGQPNDLIPIRIIYSVVSFHNMAYSIQRKAYMVNHFSNLKFKAKNAKP</sequence>
<accession>X0VNM4</accession>
<gene>
    <name evidence="1" type="ORF">S01H1_59280</name>
</gene>
<organism evidence="1">
    <name type="scientific">marine sediment metagenome</name>
    <dbReference type="NCBI Taxonomy" id="412755"/>
    <lineage>
        <taxon>unclassified sequences</taxon>
        <taxon>metagenomes</taxon>
        <taxon>ecological metagenomes</taxon>
    </lineage>
</organism>
<dbReference type="EMBL" id="BARS01038772">
    <property type="protein sequence ID" value="GAG14048.1"/>
    <property type="molecule type" value="Genomic_DNA"/>
</dbReference>
<proteinExistence type="predicted"/>
<dbReference type="AlphaFoldDB" id="X0VNM4"/>
<protein>
    <submittedName>
        <fullName evidence="1">Uncharacterized protein</fullName>
    </submittedName>
</protein>
<comment type="caution">
    <text evidence="1">The sequence shown here is derived from an EMBL/GenBank/DDBJ whole genome shotgun (WGS) entry which is preliminary data.</text>
</comment>
<name>X0VNM4_9ZZZZ</name>
<evidence type="ECO:0000313" key="1">
    <source>
        <dbReference type="EMBL" id="GAG14048.1"/>
    </source>
</evidence>
<reference evidence="1" key="1">
    <citation type="journal article" date="2014" name="Front. Microbiol.">
        <title>High frequency of phylogenetically diverse reductive dehalogenase-homologous genes in deep subseafloor sedimentary metagenomes.</title>
        <authorList>
            <person name="Kawai M."/>
            <person name="Futagami T."/>
            <person name="Toyoda A."/>
            <person name="Takaki Y."/>
            <person name="Nishi S."/>
            <person name="Hori S."/>
            <person name="Arai W."/>
            <person name="Tsubouchi T."/>
            <person name="Morono Y."/>
            <person name="Uchiyama I."/>
            <person name="Ito T."/>
            <person name="Fujiyama A."/>
            <person name="Inagaki F."/>
            <person name="Takami H."/>
        </authorList>
    </citation>
    <scope>NUCLEOTIDE SEQUENCE</scope>
    <source>
        <strain evidence="1">Expedition CK06-06</strain>
    </source>
</reference>